<dbReference type="SUPFAM" id="SSF56784">
    <property type="entry name" value="HAD-like"/>
    <property type="match status" value="1"/>
</dbReference>
<evidence type="ECO:0000313" key="2">
    <source>
        <dbReference type="Proteomes" id="UP001148313"/>
    </source>
</evidence>
<evidence type="ECO:0008006" key="3">
    <source>
        <dbReference type="Google" id="ProtNLM"/>
    </source>
</evidence>
<proteinExistence type="predicted"/>
<protein>
    <recommendedName>
        <fullName evidence="3">Hydrolase</fullName>
    </recommendedName>
</protein>
<accession>A0ABT4VUY5</accession>
<dbReference type="Gene3D" id="3.40.50.1000">
    <property type="entry name" value="HAD superfamily/HAD-like"/>
    <property type="match status" value="1"/>
</dbReference>
<dbReference type="EMBL" id="JAPJZH010000016">
    <property type="protein sequence ID" value="MDA4847837.1"/>
    <property type="molecule type" value="Genomic_DNA"/>
</dbReference>
<dbReference type="InterPro" id="IPR036412">
    <property type="entry name" value="HAD-like_sf"/>
</dbReference>
<dbReference type="InterPro" id="IPR023214">
    <property type="entry name" value="HAD_sf"/>
</dbReference>
<sequence>MKTAPERCIVIEDSTAGVEAAVAAGMQPIGFVGGAHCDDNHTERLQHAGAPIVIDRFEDLLKTVPTAFCS</sequence>
<comment type="caution">
    <text evidence="1">The sequence shown here is derived from an EMBL/GenBank/DDBJ whole genome shotgun (WGS) entry which is preliminary data.</text>
</comment>
<dbReference type="Proteomes" id="UP001148313">
    <property type="component" value="Unassembled WGS sequence"/>
</dbReference>
<dbReference type="RefSeq" id="WP_271091679.1">
    <property type="nucleotide sequence ID" value="NZ_JAPJZH010000016.1"/>
</dbReference>
<keyword evidence="2" id="KW-1185">Reference proteome</keyword>
<reference evidence="1" key="1">
    <citation type="submission" date="2022-11" db="EMBL/GenBank/DDBJ databases">
        <title>Hoeflea poritis sp. nov., isolated from scleractinian coral Porites lutea.</title>
        <authorList>
            <person name="Zhang G."/>
            <person name="Wei Q."/>
            <person name="Cai L."/>
        </authorList>
    </citation>
    <scope>NUCLEOTIDE SEQUENCE</scope>
    <source>
        <strain evidence="1">E7-10</strain>
    </source>
</reference>
<organism evidence="1 2">
    <name type="scientific">Hoeflea poritis</name>
    <dbReference type="NCBI Taxonomy" id="2993659"/>
    <lineage>
        <taxon>Bacteria</taxon>
        <taxon>Pseudomonadati</taxon>
        <taxon>Pseudomonadota</taxon>
        <taxon>Alphaproteobacteria</taxon>
        <taxon>Hyphomicrobiales</taxon>
        <taxon>Rhizobiaceae</taxon>
        <taxon>Hoeflea</taxon>
    </lineage>
</organism>
<evidence type="ECO:0000313" key="1">
    <source>
        <dbReference type="EMBL" id="MDA4847837.1"/>
    </source>
</evidence>
<name>A0ABT4VUY5_9HYPH</name>
<gene>
    <name evidence="1" type="ORF">OOZ53_20930</name>
</gene>